<accession>A0A813JYB7</accession>
<organism evidence="6 7">
    <name type="scientific">Polarella glacialis</name>
    <name type="common">Dinoflagellate</name>
    <dbReference type="NCBI Taxonomy" id="89957"/>
    <lineage>
        <taxon>Eukaryota</taxon>
        <taxon>Sar</taxon>
        <taxon>Alveolata</taxon>
        <taxon>Dinophyceae</taxon>
        <taxon>Suessiales</taxon>
        <taxon>Suessiaceae</taxon>
        <taxon>Polarella</taxon>
    </lineage>
</organism>
<evidence type="ECO:0000256" key="4">
    <source>
        <dbReference type="SAM" id="MobiDB-lite"/>
    </source>
</evidence>
<name>A0A813JYB7_POLGL</name>
<comment type="caution">
    <text evidence="6">The sequence shown here is derived from an EMBL/GenBank/DDBJ whole genome shotgun (WGS) entry which is preliminary data.</text>
</comment>
<dbReference type="Proteomes" id="UP000626109">
    <property type="component" value="Unassembled WGS sequence"/>
</dbReference>
<evidence type="ECO:0000256" key="2">
    <source>
        <dbReference type="ARBA" id="ARBA00022837"/>
    </source>
</evidence>
<feature type="compositionally biased region" description="Low complexity" evidence="4">
    <location>
        <begin position="120"/>
        <end position="169"/>
    </location>
</feature>
<dbReference type="PANTHER" id="PTHR10342:SF274">
    <property type="entry name" value="ARYLSULFATASE B"/>
    <property type="match status" value="1"/>
</dbReference>
<protein>
    <recommendedName>
        <fullName evidence="5">Sulfatase N-terminal domain-containing protein</fullName>
    </recommendedName>
</protein>
<sequence length="785" mass="85469">MGDSEGLSAEALRAIEAILPEDAPPGHDSQKRVQFNPTHKWPMAHFSYDPKNGGEKARFQTTLGNCYTEENCMRLARACYMLFESGKTQEEVKSFRSETYKRIREARDGSGPKSKRAKASRASGAGASSNGVPPGGSDAAGASANAGEDAADDGVPSGSPPASSSAAGSMPAKILEDAPDGHAASQCKMLKDIANGVVYARYKLEADGKEKKFTVSMKRSGGDEEDAKRILRLCLVLIFDGISKDEVMLLRQSLYDRCVPPEEARAKREPAVAAASALALGLAQALLTCIIWVDAKSPNVVLLVLDDIGWADVGYHGGNFPTPNIDKLAKTGVELDRMYATHMVGKWHIGYSKWSQTPTGKGFESHYGYLQGQCDYYNRSIGTCNSSAGGICLYKVNKGKHSPAGDTSAAYDFWDDRRAVYEDFGRYTVDAYESRLQRLLMPYGSASPPEKPLFLYFAEQQLHIPLQAPPEAKYLEKCRGVVGSGDLTNRTVLCSMASRLDDSVGRLVSMLQNYGMWNNTLIFATSENGGMTQWSDIWPASASSNWPLRGGKTTVFEGGVRAMAFVSGGALPPAARGTQRSTLMHAVDILPTLASFAGVPLLGGDRDGLDAWPAIASGASFARTEIPLNIGVNPLGGLPSFFPGHLVNDGGLNYSALISWPWKVIVGDPYIPLGANMAKDRRRDGWWTVDGYEYKPPPDDFKVPMRLYNLENDESEEHNVAGQAEHAELLKSLLARVEYYASKESGWVKPQFNMPMPLGNPRFHNWTWAPFHLLEEPGEASEFVI</sequence>
<dbReference type="InterPro" id="IPR000917">
    <property type="entry name" value="Sulfatase_N"/>
</dbReference>
<gene>
    <name evidence="6" type="ORF">PGLA2088_LOCUS24965</name>
</gene>
<dbReference type="GO" id="GO:0046872">
    <property type="term" value="F:metal ion binding"/>
    <property type="evidence" value="ECO:0007669"/>
    <property type="project" value="UniProtKB-KW"/>
</dbReference>
<reference evidence="6" key="1">
    <citation type="submission" date="2021-02" db="EMBL/GenBank/DDBJ databases">
        <authorList>
            <person name="Dougan E. K."/>
            <person name="Rhodes N."/>
            <person name="Thang M."/>
            <person name="Chan C."/>
        </authorList>
    </citation>
    <scope>NUCLEOTIDE SEQUENCE</scope>
</reference>
<evidence type="ECO:0000256" key="3">
    <source>
        <dbReference type="ARBA" id="ARBA00023180"/>
    </source>
</evidence>
<dbReference type="InterPro" id="IPR017850">
    <property type="entry name" value="Alkaline_phosphatase_core_sf"/>
</dbReference>
<keyword evidence="2" id="KW-0106">Calcium</keyword>
<feature type="region of interest" description="Disordered" evidence="4">
    <location>
        <begin position="103"/>
        <end position="169"/>
    </location>
</feature>
<evidence type="ECO:0000313" key="7">
    <source>
        <dbReference type="Proteomes" id="UP000626109"/>
    </source>
</evidence>
<dbReference type="Gene3D" id="3.40.720.10">
    <property type="entry name" value="Alkaline Phosphatase, subunit A"/>
    <property type="match status" value="2"/>
</dbReference>
<evidence type="ECO:0000313" key="6">
    <source>
        <dbReference type="EMBL" id="CAE8686411.1"/>
    </source>
</evidence>
<dbReference type="GO" id="GO:0008484">
    <property type="term" value="F:sulfuric ester hydrolase activity"/>
    <property type="evidence" value="ECO:0007669"/>
    <property type="project" value="InterPro"/>
</dbReference>
<dbReference type="SUPFAM" id="SSF53649">
    <property type="entry name" value="Alkaline phosphatase-like"/>
    <property type="match status" value="1"/>
</dbReference>
<evidence type="ECO:0000259" key="5">
    <source>
        <dbReference type="Pfam" id="PF00884"/>
    </source>
</evidence>
<keyword evidence="3" id="KW-0325">Glycoprotein</keyword>
<dbReference type="PANTHER" id="PTHR10342">
    <property type="entry name" value="ARYLSULFATASE"/>
    <property type="match status" value="1"/>
</dbReference>
<dbReference type="InterPro" id="IPR047115">
    <property type="entry name" value="ARSB"/>
</dbReference>
<proteinExistence type="predicted"/>
<dbReference type="Pfam" id="PF00884">
    <property type="entry name" value="Sulfatase"/>
    <property type="match status" value="1"/>
</dbReference>
<dbReference type="EMBL" id="CAJNNW010026582">
    <property type="protein sequence ID" value="CAE8686411.1"/>
    <property type="molecule type" value="Genomic_DNA"/>
</dbReference>
<evidence type="ECO:0000256" key="1">
    <source>
        <dbReference type="ARBA" id="ARBA00022723"/>
    </source>
</evidence>
<keyword evidence="1" id="KW-0479">Metal-binding</keyword>
<dbReference type="Gene3D" id="3.30.1120.10">
    <property type="match status" value="1"/>
</dbReference>
<dbReference type="AlphaFoldDB" id="A0A813JYB7"/>
<feature type="domain" description="Sulfatase N-terminal" evidence="5">
    <location>
        <begin position="339"/>
        <end position="599"/>
    </location>
</feature>